<dbReference type="Pfam" id="PF00246">
    <property type="entry name" value="Peptidase_M14"/>
    <property type="match status" value="1"/>
</dbReference>
<dbReference type="InterPro" id="IPR000834">
    <property type="entry name" value="Peptidase_M14"/>
</dbReference>
<dbReference type="PANTHER" id="PTHR11705:SF143">
    <property type="entry name" value="SLL0236 PROTEIN"/>
    <property type="match status" value="1"/>
</dbReference>
<dbReference type="PROSITE" id="PS52035">
    <property type="entry name" value="PEPTIDASE_M14"/>
    <property type="match status" value="1"/>
</dbReference>
<comment type="cofactor">
    <cofactor evidence="1">
        <name>Zn(2+)</name>
        <dbReference type="ChEBI" id="CHEBI:29105"/>
    </cofactor>
</comment>
<evidence type="ECO:0000256" key="1">
    <source>
        <dbReference type="ARBA" id="ARBA00001947"/>
    </source>
</evidence>
<proteinExistence type="inferred from homology"/>
<keyword evidence="6" id="KW-0482">Metalloprotease</keyword>
<protein>
    <submittedName>
        <fullName evidence="9">Peptidase M14 carboxypeptidase A</fullName>
    </submittedName>
</protein>
<name>M5EP44_9HYPH</name>
<keyword evidence="9" id="KW-0121">Carboxypeptidase</keyword>
<dbReference type="CDD" id="cd06228">
    <property type="entry name" value="M14-like"/>
    <property type="match status" value="1"/>
</dbReference>
<dbReference type="SUPFAM" id="SSF53187">
    <property type="entry name" value="Zn-dependent exopeptidases"/>
    <property type="match status" value="1"/>
</dbReference>
<dbReference type="GO" id="GO:0006508">
    <property type="term" value="P:proteolysis"/>
    <property type="evidence" value="ECO:0007669"/>
    <property type="project" value="UniProtKB-KW"/>
</dbReference>
<comment type="caution">
    <text evidence="9">The sequence shown here is derived from an EMBL/GenBank/DDBJ whole genome shotgun (WGS) entry which is preliminary data.</text>
</comment>
<keyword evidence="5" id="KW-0862">Zinc</keyword>
<evidence type="ECO:0000259" key="8">
    <source>
        <dbReference type="PROSITE" id="PS52035"/>
    </source>
</evidence>
<dbReference type="GO" id="GO:0005615">
    <property type="term" value="C:extracellular space"/>
    <property type="evidence" value="ECO:0007669"/>
    <property type="project" value="TreeGrafter"/>
</dbReference>
<accession>M5EP44</accession>
<evidence type="ECO:0000256" key="3">
    <source>
        <dbReference type="ARBA" id="ARBA00022670"/>
    </source>
</evidence>
<evidence type="ECO:0000313" key="10">
    <source>
        <dbReference type="Proteomes" id="UP000012062"/>
    </source>
</evidence>
<reference evidence="9 10" key="1">
    <citation type="submission" date="2013-02" db="EMBL/GenBank/DDBJ databases">
        <authorList>
            <person name="Genoscope - CEA"/>
        </authorList>
    </citation>
    <scope>NUCLEOTIDE SEQUENCE [LARGE SCALE GENOMIC DNA]</scope>
    <source>
        <strain evidence="9 10">STM 2683</strain>
    </source>
</reference>
<dbReference type="Proteomes" id="UP000012062">
    <property type="component" value="Unassembled WGS sequence"/>
</dbReference>
<keyword evidence="10" id="KW-1185">Reference proteome</keyword>
<dbReference type="GO" id="GO:0004181">
    <property type="term" value="F:metallocarboxypeptidase activity"/>
    <property type="evidence" value="ECO:0007669"/>
    <property type="project" value="InterPro"/>
</dbReference>
<evidence type="ECO:0000256" key="4">
    <source>
        <dbReference type="ARBA" id="ARBA00022801"/>
    </source>
</evidence>
<dbReference type="Gene3D" id="3.40.630.10">
    <property type="entry name" value="Zn peptidases"/>
    <property type="match status" value="1"/>
</dbReference>
<dbReference type="GO" id="GO:0008270">
    <property type="term" value="F:zinc ion binding"/>
    <property type="evidence" value="ECO:0007669"/>
    <property type="project" value="InterPro"/>
</dbReference>
<evidence type="ECO:0000256" key="2">
    <source>
        <dbReference type="ARBA" id="ARBA00005988"/>
    </source>
</evidence>
<comment type="similarity">
    <text evidence="2 7">Belongs to the peptidase M14 family.</text>
</comment>
<evidence type="ECO:0000256" key="6">
    <source>
        <dbReference type="ARBA" id="ARBA00023049"/>
    </source>
</evidence>
<dbReference type="PANTHER" id="PTHR11705">
    <property type="entry name" value="PROTEASE FAMILY M14 CARBOXYPEPTIDASE A,B"/>
    <property type="match status" value="1"/>
</dbReference>
<keyword evidence="4" id="KW-0378">Hydrolase</keyword>
<evidence type="ECO:0000313" key="9">
    <source>
        <dbReference type="EMBL" id="CCV06524.1"/>
    </source>
</evidence>
<dbReference type="eggNOG" id="COG2866">
    <property type="taxonomic scope" value="Bacteria"/>
</dbReference>
<dbReference type="EMBL" id="CAUM01000098">
    <property type="protein sequence ID" value="CCV06524.1"/>
    <property type="molecule type" value="Genomic_DNA"/>
</dbReference>
<organism evidence="9 10">
    <name type="scientific">Mesorhizobium metallidurans STM 2683</name>
    <dbReference type="NCBI Taxonomy" id="1297569"/>
    <lineage>
        <taxon>Bacteria</taxon>
        <taxon>Pseudomonadati</taxon>
        <taxon>Pseudomonadota</taxon>
        <taxon>Alphaproteobacteria</taxon>
        <taxon>Hyphomicrobiales</taxon>
        <taxon>Phyllobacteriaceae</taxon>
        <taxon>Mesorhizobium</taxon>
    </lineage>
</organism>
<sequence>MCVCTAVDQEMPSAEARLRMVSHGNGFRAAQGGSSNVGLTSGPYLTYDEIVGSLERLSEAYPTSAELLRLPNISVEGRPIFALRIGSARGPNAKTATLVGGLHAQEWVPPDALVRFCSDLLESYRFGAGLQYGDCEIDASGVDTIIKNLQLLVLPCANPDGRVYSQTVDPNWRKNRARYPMEDGTICHGVDLNRNFDVVWDFARHFARGFAHASSKPSSYVYVGPSAVSEPETRNIVWLLDRFPDTRWYVDVHSYAPAVLHSWGIDSSQTVNRHENFLNPSFDGCRGIPWDRRYGEFIEKADLEEAVRLSRLMSYAAQCVGGVRYRVRQAYSIYGTSGASDDYAYSRHRVNPSSGRILSFTLECGREFQPELSTREAVMREVGAALAAFSLDVAAQ</sequence>
<keyword evidence="3" id="KW-0645">Protease</keyword>
<gene>
    <name evidence="9" type="ORF">MESS2_320050</name>
</gene>
<evidence type="ECO:0000256" key="7">
    <source>
        <dbReference type="PROSITE-ProRule" id="PRU01379"/>
    </source>
</evidence>
<dbReference type="STRING" id="1297569.MESS2_320050"/>
<feature type="active site" description="Proton donor/acceptor" evidence="7">
    <location>
        <position position="363"/>
    </location>
</feature>
<feature type="domain" description="Peptidase M14" evidence="8">
    <location>
        <begin position="43"/>
        <end position="393"/>
    </location>
</feature>
<evidence type="ECO:0000256" key="5">
    <source>
        <dbReference type="ARBA" id="ARBA00022833"/>
    </source>
</evidence>
<dbReference type="PRINTS" id="PR00765">
    <property type="entry name" value="CRBOXYPTASEA"/>
</dbReference>
<dbReference type="AlphaFoldDB" id="M5EP44"/>
<dbReference type="SMART" id="SM00631">
    <property type="entry name" value="Zn_pept"/>
    <property type="match status" value="1"/>
</dbReference>